<comment type="caution">
    <text evidence="3">The sequence shown here is derived from an EMBL/GenBank/DDBJ whole genome shotgun (WGS) entry which is preliminary data.</text>
</comment>
<feature type="compositionally biased region" description="Polar residues" evidence="1">
    <location>
        <begin position="10"/>
        <end position="31"/>
    </location>
</feature>
<dbReference type="AlphaFoldDB" id="A0AB37UIS7"/>
<keyword evidence="2" id="KW-0472">Membrane</keyword>
<name>A0AB37UIS7_9CYAN</name>
<keyword evidence="2" id="KW-0812">Transmembrane</keyword>
<dbReference type="RefSeq" id="WP_106167474.1">
    <property type="nucleotide sequence ID" value="NZ_JAVKZF010000001.1"/>
</dbReference>
<proteinExistence type="predicted"/>
<keyword evidence="2" id="KW-1133">Transmembrane helix</keyword>
<organism evidence="3 4">
    <name type="scientific">Chroococcidiopsis cubana SAG 39.79</name>
    <dbReference type="NCBI Taxonomy" id="388085"/>
    <lineage>
        <taxon>Bacteria</taxon>
        <taxon>Bacillati</taxon>
        <taxon>Cyanobacteriota</taxon>
        <taxon>Cyanophyceae</taxon>
        <taxon>Chroococcidiopsidales</taxon>
        <taxon>Chroococcidiopsidaceae</taxon>
        <taxon>Chroococcidiopsis</taxon>
    </lineage>
</organism>
<accession>A0AB37UIS7</accession>
<keyword evidence="4" id="KW-1185">Reference proteome</keyword>
<feature type="region of interest" description="Disordered" evidence="1">
    <location>
        <begin position="1"/>
        <end position="32"/>
    </location>
</feature>
<gene>
    <name evidence="3" type="ORF">DSM107010_34180</name>
</gene>
<reference evidence="3 4" key="1">
    <citation type="journal article" date="2019" name="Genome Biol. Evol.">
        <title>Day and night: Metabolic profiles and evolutionary relationships of six axenic non-marine cyanobacteria.</title>
        <authorList>
            <person name="Will S.E."/>
            <person name="Henke P."/>
            <person name="Boedeker C."/>
            <person name="Huang S."/>
            <person name="Brinkmann H."/>
            <person name="Rohde M."/>
            <person name="Jarek M."/>
            <person name="Friedl T."/>
            <person name="Seufert S."/>
            <person name="Schumacher M."/>
            <person name="Overmann J."/>
            <person name="Neumann-Schaal M."/>
            <person name="Petersen J."/>
        </authorList>
    </citation>
    <scope>NUCLEOTIDE SEQUENCE [LARGE SCALE GENOMIC DNA]</scope>
    <source>
        <strain evidence="3 4">SAG 39.79</strain>
    </source>
</reference>
<dbReference type="Proteomes" id="UP000282574">
    <property type="component" value="Unassembled WGS sequence"/>
</dbReference>
<sequence length="130" mass="14202">MSEEEGLEKTSAQLPSASNASAEPTALSQVEQRIAKANSPQEALFWTQIRGEIIKQNEVIKEGKQGRFIQNIQIWRRIGVSVAALTIGLVLFINGSTEAGLLVLGAFLYELAPDLVKETFSGRDKGKEDD</sequence>
<evidence type="ECO:0000313" key="4">
    <source>
        <dbReference type="Proteomes" id="UP000282574"/>
    </source>
</evidence>
<evidence type="ECO:0000256" key="2">
    <source>
        <dbReference type="SAM" id="Phobius"/>
    </source>
</evidence>
<dbReference type="EMBL" id="RSCK01000028">
    <property type="protein sequence ID" value="RUT11277.1"/>
    <property type="molecule type" value="Genomic_DNA"/>
</dbReference>
<protein>
    <submittedName>
        <fullName evidence="3">Uncharacterized protein</fullName>
    </submittedName>
</protein>
<evidence type="ECO:0000313" key="3">
    <source>
        <dbReference type="EMBL" id="RUT11277.1"/>
    </source>
</evidence>
<feature type="transmembrane region" description="Helical" evidence="2">
    <location>
        <begin position="74"/>
        <end position="93"/>
    </location>
</feature>
<evidence type="ECO:0000256" key="1">
    <source>
        <dbReference type="SAM" id="MobiDB-lite"/>
    </source>
</evidence>